<dbReference type="PROSITE" id="PS51843">
    <property type="entry name" value="NR_LBD"/>
    <property type="match status" value="1"/>
</dbReference>
<dbReference type="SUPFAM" id="SSF48508">
    <property type="entry name" value="Nuclear receptor ligand-binding domain"/>
    <property type="match status" value="1"/>
</dbReference>
<dbReference type="Proteomes" id="UP000001554">
    <property type="component" value="Unplaced"/>
</dbReference>
<feature type="compositionally biased region" description="Polar residues" evidence="11">
    <location>
        <begin position="1"/>
        <end position="11"/>
    </location>
</feature>
<dbReference type="FunFam" id="3.30.50.10:FF:000030">
    <property type="entry name" value="Nuclear Hormone Receptor family"/>
    <property type="match status" value="1"/>
</dbReference>
<dbReference type="PANTHER" id="PTHR24082:SF507">
    <property type="entry name" value="BILE ACID RECEPTOR-RELATED"/>
    <property type="match status" value="1"/>
</dbReference>
<evidence type="ECO:0000259" key="12">
    <source>
        <dbReference type="PROSITE" id="PS51030"/>
    </source>
</evidence>
<dbReference type="InterPro" id="IPR035500">
    <property type="entry name" value="NHR-like_dom_sf"/>
</dbReference>
<name>A0A9J7HR19_BRAFL</name>
<dbReference type="GO" id="GO:0090575">
    <property type="term" value="C:RNA polymerase II transcription regulator complex"/>
    <property type="evidence" value="ECO:0000318"/>
    <property type="project" value="GO_Central"/>
</dbReference>
<dbReference type="AlphaFoldDB" id="A0A9J7HR19"/>
<sequence>MSATQRTNMDWSPTELHDSKQPTEHLGLQNCQSHLSSRKRVLSAPHSPAGIHGVYDYRTSTPHFKRNCTEQHRIHYQPTPTEQHYPVRPNAMQNHVAMQPTLSHRGVEYPHSALNLLYTQVQNSVEQHFAMQNSSSREPPPRQPFPVVEPLVAMTTSSVTVEPAAYTQTSSRSSTPLSSKPSSPEQPTIEQFQNRIFADQLRNPRLPPLRSEDVKLALPPKMAVMPDLDDFSDYQCAVCGDHASGYHYGALSCEGCKGFFRRSVIKKANYTCKYGGNCEMNVRLRNTCQGCRLRKCRDVGMKAECLLTEAQTKSKFRWKYPKSDNSPSSSQPGSPSSSSTTGSNGHANQLLKLSTEQKDLCMEVVSAFQMMWAQDPKITTLWPNEDEVLTKSDKDLLDQKQQHLQEGMTVTIEKIVLFSKQLRGFMTLSQEDQIALLKGGAIEVVMLKGAVYRDDSQQNAEKWINAGVLETFVHTFMDFLHSIQQLKLDWFECALLTAVALLSPDRQYVQNYVAVEKVQEPYLFALETYCHARRPNDPMFFPRLLSRLTQLRTINFYHSKHILCYKVQDKTMLPLLQEIWDWNKLDEECKATPMQGQPVYTRCNLHSPVVH</sequence>
<evidence type="ECO:0000256" key="4">
    <source>
        <dbReference type="ARBA" id="ARBA00022833"/>
    </source>
</evidence>
<evidence type="ECO:0000256" key="6">
    <source>
        <dbReference type="ARBA" id="ARBA00023125"/>
    </source>
</evidence>
<keyword evidence="3 10" id="KW-0863">Zinc-finger</keyword>
<dbReference type="CDD" id="cd06916">
    <property type="entry name" value="NR_DBD_like"/>
    <property type="match status" value="1"/>
</dbReference>
<dbReference type="GO" id="GO:0050728">
    <property type="term" value="P:negative regulation of inflammatory response"/>
    <property type="evidence" value="ECO:0000318"/>
    <property type="project" value="GO_Central"/>
</dbReference>
<dbReference type="GO" id="GO:0030154">
    <property type="term" value="P:cell differentiation"/>
    <property type="evidence" value="ECO:0000318"/>
    <property type="project" value="GO_Central"/>
</dbReference>
<gene>
    <name evidence="15" type="primary">LOC118407474</name>
</gene>
<dbReference type="Pfam" id="PF00105">
    <property type="entry name" value="zf-C4"/>
    <property type="match status" value="1"/>
</dbReference>
<dbReference type="PROSITE" id="PS51030">
    <property type="entry name" value="NUCLEAR_REC_DBD_2"/>
    <property type="match status" value="1"/>
</dbReference>
<keyword evidence="7 10" id="KW-0804">Transcription</keyword>
<keyword evidence="6 10" id="KW-0238">DNA-binding</keyword>
<evidence type="ECO:0000256" key="1">
    <source>
        <dbReference type="ARBA" id="ARBA00005993"/>
    </source>
</evidence>
<dbReference type="GO" id="GO:0008270">
    <property type="term" value="F:zinc ion binding"/>
    <property type="evidence" value="ECO:0007669"/>
    <property type="project" value="UniProtKB-KW"/>
</dbReference>
<feature type="region of interest" description="Disordered" evidence="11">
    <location>
        <begin position="1"/>
        <end position="24"/>
    </location>
</feature>
<feature type="region of interest" description="Disordered" evidence="11">
    <location>
        <begin position="163"/>
        <end position="188"/>
    </location>
</feature>
<evidence type="ECO:0000259" key="13">
    <source>
        <dbReference type="PROSITE" id="PS51843"/>
    </source>
</evidence>
<dbReference type="InterPro" id="IPR013088">
    <property type="entry name" value="Znf_NHR/GATA"/>
</dbReference>
<keyword evidence="5 10" id="KW-0805">Transcription regulation</keyword>
<dbReference type="PRINTS" id="PR00047">
    <property type="entry name" value="STROIDFINGER"/>
</dbReference>
<dbReference type="GO" id="GO:0045944">
    <property type="term" value="P:positive regulation of transcription by RNA polymerase II"/>
    <property type="evidence" value="ECO:0000318"/>
    <property type="project" value="GO_Central"/>
</dbReference>
<dbReference type="InterPro" id="IPR001628">
    <property type="entry name" value="Znf_hrmn_rcpt"/>
</dbReference>
<reference evidence="15" key="1">
    <citation type="journal article" date="2016" name="Genome Biol. Evol.">
        <title>Conserved non-coding elements in the most distant genera of cephalochordates: the Goldilocks principle.</title>
        <authorList>
            <person name="Yue J.X."/>
            <person name="Kozmikova I."/>
            <person name="Ono H."/>
            <person name="Nossa C.W."/>
            <person name="Kozmik Z."/>
            <person name="Putnam N.H."/>
            <person name="Yu J.K."/>
            <person name="Holland L.Z."/>
        </authorList>
    </citation>
    <scope>NUCLEOTIDE SEQUENCE</scope>
</reference>
<keyword evidence="4 10" id="KW-0862">Zinc</keyword>
<evidence type="ECO:0000256" key="9">
    <source>
        <dbReference type="ARBA" id="ARBA00023242"/>
    </source>
</evidence>
<dbReference type="Gene3D" id="1.10.565.10">
    <property type="entry name" value="Retinoid X Receptor"/>
    <property type="match status" value="1"/>
</dbReference>
<dbReference type="GO" id="GO:0004879">
    <property type="term" value="F:nuclear receptor activity"/>
    <property type="evidence" value="ECO:0000318"/>
    <property type="project" value="GO_Central"/>
</dbReference>
<dbReference type="InterPro" id="IPR001723">
    <property type="entry name" value="Nuclear_hrmn_rcpt"/>
</dbReference>
<evidence type="ECO:0000313" key="15">
    <source>
        <dbReference type="RefSeq" id="XP_035663843.1"/>
    </source>
</evidence>
<dbReference type="Gene3D" id="3.30.50.10">
    <property type="entry name" value="Erythroid Transcription Factor GATA-1, subunit A"/>
    <property type="match status" value="1"/>
</dbReference>
<feature type="compositionally biased region" description="Low complexity" evidence="11">
    <location>
        <begin position="326"/>
        <end position="343"/>
    </location>
</feature>
<keyword evidence="8 10" id="KW-0675">Receptor</keyword>
<evidence type="ECO:0000256" key="2">
    <source>
        <dbReference type="ARBA" id="ARBA00022723"/>
    </source>
</evidence>
<evidence type="ECO:0000256" key="11">
    <source>
        <dbReference type="SAM" id="MobiDB-lite"/>
    </source>
</evidence>
<dbReference type="PRINTS" id="PR00398">
    <property type="entry name" value="STRDHORMONER"/>
</dbReference>
<dbReference type="PROSITE" id="PS00031">
    <property type="entry name" value="NUCLEAR_REC_DBD_1"/>
    <property type="match status" value="1"/>
</dbReference>
<dbReference type="GO" id="GO:0005634">
    <property type="term" value="C:nucleus"/>
    <property type="evidence" value="ECO:0000318"/>
    <property type="project" value="GO_Central"/>
</dbReference>
<dbReference type="RefSeq" id="XP_035663843.1">
    <property type="nucleotide sequence ID" value="XM_035807950.1"/>
</dbReference>
<organism evidence="14 15">
    <name type="scientific">Branchiostoma floridae</name>
    <name type="common">Florida lancelet</name>
    <name type="synonym">Amphioxus</name>
    <dbReference type="NCBI Taxonomy" id="7739"/>
    <lineage>
        <taxon>Eukaryota</taxon>
        <taxon>Metazoa</taxon>
        <taxon>Chordata</taxon>
        <taxon>Cephalochordata</taxon>
        <taxon>Leptocardii</taxon>
        <taxon>Amphioxiformes</taxon>
        <taxon>Branchiostomatidae</taxon>
        <taxon>Branchiostoma</taxon>
    </lineage>
</organism>
<feature type="region of interest" description="Disordered" evidence="11">
    <location>
        <begin position="318"/>
        <end position="346"/>
    </location>
</feature>
<dbReference type="SMART" id="SM00430">
    <property type="entry name" value="HOLI"/>
    <property type="match status" value="1"/>
</dbReference>
<keyword evidence="9 10" id="KW-0539">Nucleus</keyword>
<feature type="domain" description="Nuclear receptor" evidence="12">
    <location>
        <begin position="233"/>
        <end position="308"/>
    </location>
</feature>
<keyword evidence="2 10" id="KW-0479">Metal-binding</keyword>
<dbReference type="Pfam" id="PF00104">
    <property type="entry name" value="Hormone_recep"/>
    <property type="match status" value="1"/>
</dbReference>
<dbReference type="PANTHER" id="PTHR24082">
    <property type="entry name" value="NUCLEAR HORMONE RECEPTOR"/>
    <property type="match status" value="1"/>
</dbReference>
<evidence type="ECO:0000256" key="7">
    <source>
        <dbReference type="ARBA" id="ARBA00023163"/>
    </source>
</evidence>
<evidence type="ECO:0000256" key="3">
    <source>
        <dbReference type="ARBA" id="ARBA00022771"/>
    </source>
</evidence>
<proteinExistence type="inferred from homology"/>
<dbReference type="KEGG" id="bfo:118407474"/>
<evidence type="ECO:0000313" key="14">
    <source>
        <dbReference type="Proteomes" id="UP000001554"/>
    </source>
</evidence>
<reference evidence="15" key="2">
    <citation type="submission" date="2025-08" db="UniProtKB">
        <authorList>
            <consortium name="RefSeq"/>
        </authorList>
    </citation>
    <scope>IDENTIFICATION</scope>
</reference>
<comment type="similarity">
    <text evidence="1 10">Belongs to the nuclear hormone receptor family.</text>
</comment>
<evidence type="ECO:0000256" key="5">
    <source>
        <dbReference type="ARBA" id="ARBA00023015"/>
    </source>
</evidence>
<evidence type="ECO:0000256" key="8">
    <source>
        <dbReference type="ARBA" id="ARBA00023170"/>
    </source>
</evidence>
<dbReference type="InterPro" id="IPR050234">
    <property type="entry name" value="Nuclear_hormone_rcpt_NR1"/>
</dbReference>
<dbReference type="SMART" id="SM00399">
    <property type="entry name" value="ZnF_C4"/>
    <property type="match status" value="1"/>
</dbReference>
<protein>
    <submittedName>
        <fullName evidence="15">Oxysterols receptor LXR-alpha-like</fullName>
    </submittedName>
</protein>
<dbReference type="InterPro" id="IPR000536">
    <property type="entry name" value="Nucl_hrmn_rcpt_lig-bd"/>
</dbReference>
<dbReference type="SUPFAM" id="SSF57716">
    <property type="entry name" value="Glucocorticoid receptor-like (DNA-binding domain)"/>
    <property type="match status" value="1"/>
</dbReference>
<dbReference type="GO" id="GO:0030522">
    <property type="term" value="P:intracellular receptor signaling pathway"/>
    <property type="evidence" value="ECO:0000318"/>
    <property type="project" value="GO_Central"/>
</dbReference>
<feature type="compositionally biased region" description="Low complexity" evidence="11">
    <location>
        <begin position="167"/>
        <end position="183"/>
    </location>
</feature>
<keyword evidence="14" id="KW-1185">Reference proteome</keyword>
<dbReference type="GO" id="GO:0000978">
    <property type="term" value="F:RNA polymerase II cis-regulatory region sequence-specific DNA binding"/>
    <property type="evidence" value="ECO:0000318"/>
    <property type="project" value="GO_Central"/>
</dbReference>
<feature type="domain" description="NR LBD" evidence="13">
    <location>
        <begin position="373"/>
        <end position="584"/>
    </location>
</feature>
<evidence type="ECO:0000256" key="10">
    <source>
        <dbReference type="RuleBase" id="RU004334"/>
    </source>
</evidence>
<comment type="subcellular location">
    <subcellularLocation>
        <location evidence="10">Nucleus</location>
    </subcellularLocation>
</comment>
<dbReference type="GO" id="GO:0000122">
    <property type="term" value="P:negative regulation of transcription by RNA polymerase II"/>
    <property type="evidence" value="ECO:0000318"/>
    <property type="project" value="GO_Central"/>
</dbReference>
<dbReference type="GO" id="GO:0042632">
    <property type="term" value="P:cholesterol homeostasis"/>
    <property type="evidence" value="ECO:0000318"/>
    <property type="project" value="GO_Central"/>
</dbReference>
<dbReference type="GeneID" id="118407474"/>
<accession>A0A9J7HR19</accession>
<dbReference type="OrthoDB" id="6352325at2759"/>